<gene>
    <name evidence="3" type="ORF">CBG21_02580</name>
</gene>
<keyword evidence="1" id="KW-0175">Coiled coil</keyword>
<feature type="coiled-coil region" evidence="1">
    <location>
        <begin position="49"/>
        <end position="79"/>
    </location>
</feature>
<keyword evidence="2" id="KW-1133">Transmembrane helix</keyword>
<evidence type="ECO:0000313" key="3">
    <source>
        <dbReference type="EMBL" id="OYT04435.1"/>
    </source>
</evidence>
<organism evidence="3 4">
    <name type="scientific">Limosilactobacillus reuteri</name>
    <name type="common">Lactobacillus reuteri</name>
    <dbReference type="NCBI Taxonomy" id="1598"/>
    <lineage>
        <taxon>Bacteria</taxon>
        <taxon>Bacillati</taxon>
        <taxon>Bacillota</taxon>
        <taxon>Bacilli</taxon>
        <taxon>Lactobacillales</taxon>
        <taxon>Lactobacillaceae</taxon>
        <taxon>Limosilactobacillus</taxon>
    </lineage>
</organism>
<protein>
    <submittedName>
        <fullName evidence="3">Uncharacterized protein</fullName>
    </submittedName>
</protein>
<evidence type="ECO:0000256" key="2">
    <source>
        <dbReference type="SAM" id="Phobius"/>
    </source>
</evidence>
<keyword evidence="2" id="KW-0472">Membrane</keyword>
<comment type="caution">
    <text evidence="3">The sequence shown here is derived from an EMBL/GenBank/DDBJ whole genome shotgun (WGS) entry which is preliminary data.</text>
</comment>
<sequence length="229" mass="26454">MKNNNIGCFGWGLILFLGLVIFSWAITLWYISIPIIIIAVIIYFYRKNNPEIQQRLKEKEAAKEQAEHERQELHQRNIQKWQTEDLSKYATKLSELKLKKTEYAIYSPDSQITWSESRSRTKRINYGGLTSSIHIAKGLNYRMGSIRTASQKEEYMKEIVTGALALTNKRIIVTNGTDAKSYPFTRLLRMVPYDDGVELIGDSGKKVILSGFNDATRFNIYLDRLTSEE</sequence>
<name>A0A256VLA4_LIMRT</name>
<accession>A0A256VLA4</accession>
<dbReference type="AlphaFoldDB" id="A0A256VLA4"/>
<dbReference type="InterPro" id="IPR036259">
    <property type="entry name" value="MFS_trans_sf"/>
</dbReference>
<dbReference type="EMBL" id="NGQC01000021">
    <property type="protein sequence ID" value="OYT04435.1"/>
    <property type="molecule type" value="Genomic_DNA"/>
</dbReference>
<evidence type="ECO:0000313" key="4">
    <source>
        <dbReference type="Proteomes" id="UP000216122"/>
    </source>
</evidence>
<proteinExistence type="predicted"/>
<evidence type="ECO:0000256" key="1">
    <source>
        <dbReference type="SAM" id="Coils"/>
    </source>
</evidence>
<reference evidence="3 4" key="2">
    <citation type="submission" date="2017-09" db="EMBL/GenBank/DDBJ databases">
        <title>Tripartite evolution among Lactobacillus johnsonii, Lactobacillus taiwanensis, Lactobacillus reuteri and their rodent host.</title>
        <authorList>
            <person name="Wang T."/>
            <person name="Knowles S."/>
            <person name="Cheng C."/>
        </authorList>
    </citation>
    <scope>NUCLEOTIDE SEQUENCE [LARGE SCALE GENOMIC DNA]</scope>
    <source>
        <strain evidence="3 4">103v</strain>
    </source>
</reference>
<dbReference type="RefSeq" id="WP_094503977.1">
    <property type="nucleotide sequence ID" value="NZ_NGPH01000018.1"/>
</dbReference>
<keyword evidence="2" id="KW-0812">Transmembrane</keyword>
<dbReference type="SUPFAM" id="SSF103473">
    <property type="entry name" value="MFS general substrate transporter"/>
    <property type="match status" value="1"/>
</dbReference>
<dbReference type="Proteomes" id="UP000216122">
    <property type="component" value="Unassembled WGS sequence"/>
</dbReference>
<reference evidence="4" key="1">
    <citation type="submission" date="2017-05" db="EMBL/GenBank/DDBJ databases">
        <authorList>
            <person name="Lin X.B."/>
            <person name="Stothard P."/>
            <person name="Tasseva G."/>
            <person name="Walter J."/>
        </authorList>
    </citation>
    <scope>NUCLEOTIDE SEQUENCE [LARGE SCALE GENOMIC DNA]</scope>
    <source>
        <strain evidence="4">103v</strain>
    </source>
</reference>
<feature type="transmembrane region" description="Helical" evidence="2">
    <location>
        <begin position="12"/>
        <end position="45"/>
    </location>
</feature>